<organism evidence="14 15">
    <name type="scientific">Tetrahymena thermophila (strain SB210)</name>
    <dbReference type="NCBI Taxonomy" id="312017"/>
    <lineage>
        <taxon>Eukaryota</taxon>
        <taxon>Sar</taxon>
        <taxon>Alveolata</taxon>
        <taxon>Ciliophora</taxon>
        <taxon>Intramacronucleata</taxon>
        <taxon>Oligohymenophorea</taxon>
        <taxon>Hymenostomatida</taxon>
        <taxon>Tetrahymenina</taxon>
        <taxon>Tetrahymenidae</taxon>
        <taxon>Tetrahymena</taxon>
    </lineage>
</organism>
<keyword evidence="6" id="KW-0028">Amino-acid biosynthesis</keyword>
<dbReference type="InterPro" id="IPR001926">
    <property type="entry name" value="TrpB-like_PALP"/>
</dbReference>
<dbReference type="InterPro" id="IPR001721">
    <property type="entry name" value="TD_ACT-like"/>
</dbReference>
<dbReference type="eggNOG" id="KOG1250">
    <property type="taxonomic scope" value="Eukaryota"/>
</dbReference>
<accession>Q23WP3</accession>
<evidence type="ECO:0000256" key="5">
    <source>
        <dbReference type="ARBA" id="ARBA00012096"/>
    </source>
</evidence>
<name>Q23WP3_TETTS</name>
<feature type="compositionally biased region" description="Basic and acidic residues" evidence="11">
    <location>
        <begin position="1"/>
        <end position="11"/>
    </location>
</feature>
<dbReference type="EC" id="4.3.1.19" evidence="5"/>
<evidence type="ECO:0000313" key="14">
    <source>
        <dbReference type="EMBL" id="EAS00937.2"/>
    </source>
</evidence>
<dbReference type="GO" id="GO:0006567">
    <property type="term" value="P:L-threonine catabolic process"/>
    <property type="evidence" value="ECO:0007669"/>
    <property type="project" value="TreeGrafter"/>
</dbReference>
<evidence type="ECO:0000256" key="10">
    <source>
        <dbReference type="ARBA" id="ARBA00023304"/>
    </source>
</evidence>
<dbReference type="GO" id="GO:0004794">
    <property type="term" value="F:threonine deaminase activity"/>
    <property type="evidence" value="ECO:0007669"/>
    <property type="project" value="UniProtKB-EC"/>
</dbReference>
<comment type="catalytic activity">
    <reaction evidence="1">
        <text>L-threonine = 2-oxobutanoate + NH4(+)</text>
        <dbReference type="Rhea" id="RHEA:22108"/>
        <dbReference type="ChEBI" id="CHEBI:16763"/>
        <dbReference type="ChEBI" id="CHEBI:28938"/>
        <dbReference type="ChEBI" id="CHEBI:57926"/>
        <dbReference type="EC" id="4.3.1.19"/>
    </reaction>
</comment>
<feature type="compositionally biased region" description="Basic and acidic residues" evidence="11">
    <location>
        <begin position="22"/>
        <end position="40"/>
    </location>
</feature>
<dbReference type="RefSeq" id="XP_001021182.2">
    <property type="nucleotide sequence ID" value="XM_001021182.2"/>
</dbReference>
<evidence type="ECO:0000256" key="6">
    <source>
        <dbReference type="ARBA" id="ARBA00022605"/>
    </source>
</evidence>
<keyword evidence="10" id="KW-0100">Branched-chain amino acid biosynthesis</keyword>
<dbReference type="FunFam" id="3.40.50.1100:FF:000005">
    <property type="entry name" value="Threonine dehydratase catabolic"/>
    <property type="match status" value="1"/>
</dbReference>
<dbReference type="GO" id="GO:0006565">
    <property type="term" value="P:L-serine catabolic process"/>
    <property type="evidence" value="ECO:0007669"/>
    <property type="project" value="TreeGrafter"/>
</dbReference>
<evidence type="ECO:0000259" key="13">
    <source>
        <dbReference type="Pfam" id="PF00585"/>
    </source>
</evidence>
<evidence type="ECO:0000256" key="11">
    <source>
        <dbReference type="SAM" id="MobiDB-lite"/>
    </source>
</evidence>
<dbReference type="Pfam" id="PF00291">
    <property type="entry name" value="PALP"/>
    <property type="match status" value="1"/>
</dbReference>
<evidence type="ECO:0000256" key="1">
    <source>
        <dbReference type="ARBA" id="ARBA00001274"/>
    </source>
</evidence>
<evidence type="ECO:0000256" key="7">
    <source>
        <dbReference type="ARBA" id="ARBA00022624"/>
    </source>
</evidence>
<comment type="cofactor">
    <cofactor evidence="2">
        <name>pyridoxal 5'-phosphate</name>
        <dbReference type="ChEBI" id="CHEBI:597326"/>
    </cofactor>
</comment>
<dbReference type="GeneID" id="7841372"/>
<dbReference type="Gene3D" id="3.40.50.1100">
    <property type="match status" value="2"/>
</dbReference>
<comment type="similarity">
    <text evidence="4">Belongs to the serine/threonine dehydratase family.</text>
</comment>
<dbReference type="UniPathway" id="UPA00047">
    <property type="reaction ID" value="UER00054"/>
</dbReference>
<comment type="pathway">
    <text evidence="3">Amino-acid biosynthesis; L-isoleucine biosynthesis; 2-oxobutanoate from L-threonine: step 1/1.</text>
</comment>
<dbReference type="PANTHER" id="PTHR48078:SF11">
    <property type="entry name" value="THREONINE DEHYDRATASE, MITOCHONDRIAL"/>
    <property type="match status" value="1"/>
</dbReference>
<dbReference type="GO" id="GO:0003941">
    <property type="term" value="F:L-serine ammonia-lyase activity"/>
    <property type="evidence" value="ECO:0007669"/>
    <property type="project" value="TreeGrafter"/>
</dbReference>
<feature type="domain" description="Tryptophan synthase beta chain-like PALP" evidence="12">
    <location>
        <begin position="60"/>
        <end position="343"/>
    </location>
</feature>
<sequence length="449" mass="51029">MSTKNGEKIQIQEHLQQQQKQQLKEEMKENPNPEIQKQETKQNSYLYQAASIFKAYKNIRQIVRRTIIQRSSRLSDLYQANIFFKREDGQITRTYKVRGAVNKILSLTPEEKQKGVYCCSAGNQGVAVAFACNHLKVKGIIFVPQTTPNDKIQRIKEFGKEFIEVKLAGLSLQDCDQIATKYGEDNKLISVRLDEKDVIEGCSGVGIEILEDFPLKGKIDYVIFPISSGTLGAGISSYFHQLSPETNIIGIKPIFSENEMVYEDMQKTMQLDAKNTFKVMDDLSNYQELEIPEGEAYDQVLQLYNNDGIILEPHGALAPASLKLLQEKCGSLKGKNIVCILTGKNTSISRMNDIKILANVYQKKNVYMLVDFFRKPDAIKEFMVYCLSPEDEILQIEYTKKNNREKGPALVGIELASPGNYDKLLAKMLEMKISHKIIQPNDEIFQLKV</sequence>
<evidence type="ECO:0000256" key="2">
    <source>
        <dbReference type="ARBA" id="ARBA00001933"/>
    </source>
</evidence>
<evidence type="ECO:0000256" key="3">
    <source>
        <dbReference type="ARBA" id="ARBA00004810"/>
    </source>
</evidence>
<protein>
    <recommendedName>
        <fullName evidence="5">threonine ammonia-lyase</fullName>
        <ecNumber evidence="5">4.3.1.19</ecNumber>
    </recommendedName>
</protein>
<keyword evidence="15" id="KW-1185">Reference proteome</keyword>
<evidence type="ECO:0000256" key="8">
    <source>
        <dbReference type="ARBA" id="ARBA00022898"/>
    </source>
</evidence>
<proteinExistence type="inferred from homology"/>
<dbReference type="OrthoDB" id="4418812at2759"/>
<feature type="compositionally biased region" description="Low complexity" evidence="11">
    <location>
        <begin position="12"/>
        <end position="21"/>
    </location>
</feature>
<evidence type="ECO:0000259" key="12">
    <source>
        <dbReference type="Pfam" id="PF00291"/>
    </source>
</evidence>
<dbReference type="KEGG" id="tet:TTHERM_00923020"/>
<dbReference type="InterPro" id="IPR050147">
    <property type="entry name" value="Ser/Thr_Dehydratase"/>
</dbReference>
<feature type="domain" description="ACT-like" evidence="13">
    <location>
        <begin position="358"/>
        <end position="443"/>
    </location>
</feature>
<dbReference type="InParanoid" id="Q23WP3"/>
<gene>
    <name evidence="14" type="ORF">TTHERM_00923020</name>
</gene>
<dbReference type="GO" id="GO:0009097">
    <property type="term" value="P:isoleucine biosynthetic process"/>
    <property type="evidence" value="ECO:0007669"/>
    <property type="project" value="UniProtKB-UniPathway"/>
</dbReference>
<dbReference type="Pfam" id="PF00585">
    <property type="entry name" value="Thr_dehydrat_C"/>
    <property type="match status" value="1"/>
</dbReference>
<dbReference type="AlphaFoldDB" id="Q23WP3"/>
<evidence type="ECO:0000313" key="15">
    <source>
        <dbReference type="Proteomes" id="UP000009168"/>
    </source>
</evidence>
<keyword evidence="8" id="KW-0663">Pyridoxal phosphate</keyword>
<evidence type="ECO:0000256" key="9">
    <source>
        <dbReference type="ARBA" id="ARBA00023239"/>
    </source>
</evidence>
<dbReference type="STRING" id="312017.Q23WP3"/>
<dbReference type="InterPro" id="IPR036052">
    <property type="entry name" value="TrpB-like_PALP_sf"/>
</dbReference>
<keyword evidence="7" id="KW-0412">Isoleucine biosynthesis</keyword>
<dbReference type="HOGENOM" id="CLU_021152_4_2_1"/>
<evidence type="ECO:0000256" key="4">
    <source>
        <dbReference type="ARBA" id="ARBA00010869"/>
    </source>
</evidence>
<dbReference type="Proteomes" id="UP000009168">
    <property type="component" value="Unassembled WGS sequence"/>
</dbReference>
<dbReference type="EMBL" id="GG662607">
    <property type="protein sequence ID" value="EAS00937.2"/>
    <property type="molecule type" value="Genomic_DNA"/>
</dbReference>
<keyword evidence="9" id="KW-0456">Lyase</keyword>
<feature type="region of interest" description="Disordered" evidence="11">
    <location>
        <begin position="1"/>
        <end position="40"/>
    </location>
</feature>
<dbReference type="PANTHER" id="PTHR48078">
    <property type="entry name" value="THREONINE DEHYDRATASE, MITOCHONDRIAL-RELATED"/>
    <property type="match status" value="1"/>
</dbReference>
<reference evidence="15" key="1">
    <citation type="journal article" date="2006" name="PLoS Biol.">
        <title>Macronuclear genome sequence of the ciliate Tetrahymena thermophila, a model eukaryote.</title>
        <authorList>
            <person name="Eisen J.A."/>
            <person name="Coyne R.S."/>
            <person name="Wu M."/>
            <person name="Wu D."/>
            <person name="Thiagarajan M."/>
            <person name="Wortman J.R."/>
            <person name="Badger J.H."/>
            <person name="Ren Q."/>
            <person name="Amedeo P."/>
            <person name="Jones K.M."/>
            <person name="Tallon L.J."/>
            <person name="Delcher A.L."/>
            <person name="Salzberg S.L."/>
            <person name="Silva J.C."/>
            <person name="Haas B.J."/>
            <person name="Majoros W.H."/>
            <person name="Farzad M."/>
            <person name="Carlton J.M."/>
            <person name="Smith R.K. Jr."/>
            <person name="Garg J."/>
            <person name="Pearlman R.E."/>
            <person name="Karrer K.M."/>
            <person name="Sun L."/>
            <person name="Manning G."/>
            <person name="Elde N.C."/>
            <person name="Turkewitz A.P."/>
            <person name="Asai D.J."/>
            <person name="Wilkes D.E."/>
            <person name="Wang Y."/>
            <person name="Cai H."/>
            <person name="Collins K."/>
            <person name="Stewart B.A."/>
            <person name="Lee S.R."/>
            <person name="Wilamowska K."/>
            <person name="Weinberg Z."/>
            <person name="Ruzzo W.L."/>
            <person name="Wloga D."/>
            <person name="Gaertig J."/>
            <person name="Frankel J."/>
            <person name="Tsao C.-C."/>
            <person name="Gorovsky M.A."/>
            <person name="Keeling P.J."/>
            <person name="Waller R.F."/>
            <person name="Patron N.J."/>
            <person name="Cherry J.M."/>
            <person name="Stover N.A."/>
            <person name="Krieger C.J."/>
            <person name="del Toro C."/>
            <person name="Ryder H.F."/>
            <person name="Williamson S.C."/>
            <person name="Barbeau R.A."/>
            <person name="Hamilton E.P."/>
            <person name="Orias E."/>
        </authorList>
    </citation>
    <scope>NUCLEOTIDE SEQUENCE [LARGE SCALE GENOMIC DNA]</scope>
    <source>
        <strain evidence="15">SB210</strain>
    </source>
</reference>
<dbReference type="SUPFAM" id="SSF53686">
    <property type="entry name" value="Tryptophan synthase beta subunit-like PLP-dependent enzymes"/>
    <property type="match status" value="1"/>
</dbReference>